<evidence type="ECO:0000256" key="2">
    <source>
        <dbReference type="ARBA" id="ARBA00022630"/>
    </source>
</evidence>
<keyword evidence="3" id="KW-0274">FAD</keyword>
<dbReference type="SUPFAM" id="SSF51905">
    <property type="entry name" value="FAD/NAD(P)-binding domain"/>
    <property type="match status" value="1"/>
</dbReference>
<dbReference type="Proteomes" id="UP000646478">
    <property type="component" value="Unassembled WGS sequence"/>
</dbReference>
<dbReference type="EMBL" id="BMHH01000020">
    <property type="protein sequence ID" value="GGB06250.1"/>
    <property type="molecule type" value="Genomic_DNA"/>
</dbReference>
<dbReference type="InterPro" id="IPR007867">
    <property type="entry name" value="GMC_OxRtase_C"/>
</dbReference>
<organism evidence="7 8">
    <name type="scientific">Brucella endophytica</name>
    <dbReference type="NCBI Taxonomy" id="1963359"/>
    <lineage>
        <taxon>Bacteria</taxon>
        <taxon>Pseudomonadati</taxon>
        <taxon>Pseudomonadota</taxon>
        <taxon>Alphaproteobacteria</taxon>
        <taxon>Hyphomicrobiales</taxon>
        <taxon>Brucellaceae</taxon>
        <taxon>Brucella/Ochrobactrum group</taxon>
        <taxon>Brucella</taxon>
    </lineage>
</organism>
<evidence type="ECO:0000256" key="1">
    <source>
        <dbReference type="ARBA" id="ARBA00010790"/>
    </source>
</evidence>
<dbReference type="InterPro" id="IPR000172">
    <property type="entry name" value="GMC_OxRdtase_N"/>
</dbReference>
<sequence length="588" mass="64737">MVTKLPRKDVVVIGLGWTGSILANELTDEGLDVVAIERGPWRDTAADFNVGYMQDELRFAVRKDLFLRPAQSTLTFRNNISQQALPIREFGSFLPGNGVGGAGVHWNGQAWRFLPSDFRCRSHLTERYGAKFIPQELAIQDWGVTYDELEPYYDKFEYLAGISGKAGNINGKVQQGGNPFEGPRSREYPLPPLDMTYAQVLFAEGARAAGFHPFPQPAANASRSYTNTLGVAMGACSYCGFCERFGCANYSKASPQTTVLPVLMRKPNFEARTECEVVRINLDRSGKRATGVTYVDAQGQEWEQPGDLVLVCAFILFNVHLLLVSGIGEPYDPKTGTGTVGRNYAYQTDASVEMFFDNKNFNPFISSGALAQVVDDFNGDNFDHSPLDFVGGAGVLCNMTNGRPITTRPTPPGTPRWGSAWKKATTDNYLSTMSLTMQGSSYATRGNYLDLDPTYKDRFGRPLLRMTFDFPDNDIRMVNYVARKTLEIAKSMQPRQIVPHFKERPYSVVPYQSTHNTGGAIMGSDPATSAVNKYLQSWDVPNVFVIGASAFPQNAGYNPTGTVGALAFKAADAIRNQYLKSEGPLVPA</sequence>
<keyword evidence="2" id="KW-0285">Flavoprotein</keyword>
<dbReference type="PANTHER" id="PTHR46056:SF12">
    <property type="entry name" value="LONG-CHAIN-ALCOHOL OXIDASE"/>
    <property type="match status" value="1"/>
</dbReference>
<dbReference type="RefSeq" id="WP_188825767.1">
    <property type="nucleotide sequence ID" value="NZ_BMHH01000020.1"/>
</dbReference>
<gene>
    <name evidence="7" type="ORF">GCM10011491_37940</name>
</gene>
<evidence type="ECO:0000313" key="8">
    <source>
        <dbReference type="Proteomes" id="UP000646478"/>
    </source>
</evidence>
<feature type="domain" description="Glucose-methanol-choline oxidoreductase C-terminal" evidence="6">
    <location>
        <begin position="447"/>
        <end position="567"/>
    </location>
</feature>
<accession>A0A916SL39</accession>
<keyword evidence="4" id="KW-0560">Oxidoreductase</keyword>
<name>A0A916SL39_9HYPH</name>
<dbReference type="GO" id="GO:0050660">
    <property type="term" value="F:flavin adenine dinucleotide binding"/>
    <property type="evidence" value="ECO:0007669"/>
    <property type="project" value="InterPro"/>
</dbReference>
<dbReference type="PANTHER" id="PTHR46056">
    <property type="entry name" value="LONG-CHAIN-ALCOHOL OXIDASE"/>
    <property type="match status" value="1"/>
</dbReference>
<keyword evidence="8" id="KW-1185">Reference proteome</keyword>
<reference evidence="7" key="1">
    <citation type="journal article" date="2014" name="Int. J. Syst. Evol. Microbiol.">
        <title>Complete genome sequence of Corynebacterium casei LMG S-19264T (=DSM 44701T), isolated from a smear-ripened cheese.</title>
        <authorList>
            <consortium name="US DOE Joint Genome Institute (JGI-PGF)"/>
            <person name="Walter F."/>
            <person name="Albersmeier A."/>
            <person name="Kalinowski J."/>
            <person name="Ruckert C."/>
        </authorList>
    </citation>
    <scope>NUCLEOTIDE SEQUENCE</scope>
    <source>
        <strain evidence="7">CGMCC 1.15082</strain>
    </source>
</reference>
<proteinExistence type="inferred from homology"/>
<dbReference type="InterPro" id="IPR036188">
    <property type="entry name" value="FAD/NAD-bd_sf"/>
</dbReference>
<reference evidence="7" key="2">
    <citation type="submission" date="2020-09" db="EMBL/GenBank/DDBJ databases">
        <authorList>
            <person name="Sun Q."/>
            <person name="Zhou Y."/>
        </authorList>
    </citation>
    <scope>NUCLEOTIDE SEQUENCE</scope>
    <source>
        <strain evidence="7">CGMCC 1.15082</strain>
    </source>
</reference>
<evidence type="ECO:0000259" key="5">
    <source>
        <dbReference type="Pfam" id="PF00732"/>
    </source>
</evidence>
<evidence type="ECO:0000256" key="4">
    <source>
        <dbReference type="ARBA" id="ARBA00023002"/>
    </source>
</evidence>
<evidence type="ECO:0000259" key="6">
    <source>
        <dbReference type="Pfam" id="PF05199"/>
    </source>
</evidence>
<dbReference type="Pfam" id="PF05199">
    <property type="entry name" value="GMC_oxred_C"/>
    <property type="match status" value="1"/>
</dbReference>
<comment type="similarity">
    <text evidence="1">Belongs to the GMC oxidoreductase family.</text>
</comment>
<dbReference type="SUPFAM" id="SSF54373">
    <property type="entry name" value="FAD-linked reductases, C-terminal domain"/>
    <property type="match status" value="1"/>
</dbReference>
<comment type="caution">
    <text evidence="7">The sequence shown here is derived from an EMBL/GenBank/DDBJ whole genome shotgun (WGS) entry which is preliminary data.</text>
</comment>
<dbReference type="Pfam" id="PF00732">
    <property type="entry name" value="GMC_oxred_N"/>
    <property type="match status" value="1"/>
</dbReference>
<dbReference type="GO" id="GO:0016614">
    <property type="term" value="F:oxidoreductase activity, acting on CH-OH group of donors"/>
    <property type="evidence" value="ECO:0007669"/>
    <property type="project" value="InterPro"/>
</dbReference>
<feature type="domain" description="Glucose-methanol-choline oxidoreductase N-terminal" evidence="5">
    <location>
        <begin position="233"/>
        <end position="344"/>
    </location>
</feature>
<protein>
    <submittedName>
        <fullName evidence="7">GMC family oxidoreductase</fullName>
    </submittedName>
</protein>
<evidence type="ECO:0000256" key="3">
    <source>
        <dbReference type="ARBA" id="ARBA00022827"/>
    </source>
</evidence>
<evidence type="ECO:0000313" key="7">
    <source>
        <dbReference type="EMBL" id="GGB06250.1"/>
    </source>
</evidence>
<dbReference type="AlphaFoldDB" id="A0A916SL39"/>
<dbReference type="Gene3D" id="3.50.50.60">
    <property type="entry name" value="FAD/NAD(P)-binding domain"/>
    <property type="match status" value="2"/>
</dbReference>